<comment type="similarity">
    <text evidence="1">Belongs to the UPF0111 family.</text>
</comment>
<sequence length="207" mass="23746">MAKKNGYSYFAFFREMIDCACEAATALNSMFSDYQSANLRQEADAIHRIEHDADLKKHDMMSHLLREFLPPIDREDIVNISHVLDEVVDLIEEVVICLYMNNIQKCRPDVVPMVSLIAKQCEELKKLMAEFENYKKSDKLMESIIVINTLEEEGDRLYLEAMRSLTLGCADALELVAWRDIYSSLEDCCDACEKVADAVEEVVMKNT</sequence>
<evidence type="ECO:0000313" key="3">
    <source>
        <dbReference type="Proteomes" id="UP000824260"/>
    </source>
</evidence>
<evidence type="ECO:0000313" key="2">
    <source>
        <dbReference type="EMBL" id="HIQ81803.1"/>
    </source>
</evidence>
<proteinExistence type="inferred from homology"/>
<dbReference type="InterPro" id="IPR018445">
    <property type="entry name" value="Put_Phosphate_transp_reg"/>
</dbReference>
<dbReference type="AlphaFoldDB" id="A0A9D1CVP8"/>
<dbReference type="PANTHER" id="PTHR37298">
    <property type="entry name" value="UPF0111 PROTEIN YKAA"/>
    <property type="match status" value="1"/>
</dbReference>
<comment type="caution">
    <text evidence="2">The sequence shown here is derived from an EMBL/GenBank/DDBJ whole genome shotgun (WGS) entry which is preliminary data.</text>
</comment>
<reference evidence="2" key="2">
    <citation type="journal article" date="2021" name="PeerJ">
        <title>Extensive microbial diversity within the chicken gut microbiome revealed by metagenomics and culture.</title>
        <authorList>
            <person name="Gilroy R."/>
            <person name="Ravi A."/>
            <person name="Getino M."/>
            <person name="Pursley I."/>
            <person name="Horton D.L."/>
            <person name="Alikhan N.F."/>
            <person name="Baker D."/>
            <person name="Gharbi K."/>
            <person name="Hall N."/>
            <person name="Watson M."/>
            <person name="Adriaenssens E.M."/>
            <person name="Foster-Nyarko E."/>
            <person name="Jarju S."/>
            <person name="Secka A."/>
            <person name="Antonio M."/>
            <person name="Oren A."/>
            <person name="Chaudhuri R.R."/>
            <person name="La Ragione R."/>
            <person name="Hildebrand F."/>
            <person name="Pallen M.J."/>
        </authorList>
    </citation>
    <scope>NUCLEOTIDE SEQUENCE</scope>
    <source>
        <strain evidence="2">ChiSjej6B24-2974</strain>
    </source>
</reference>
<reference evidence="2" key="1">
    <citation type="submission" date="2020-10" db="EMBL/GenBank/DDBJ databases">
        <authorList>
            <person name="Gilroy R."/>
        </authorList>
    </citation>
    <scope>NUCLEOTIDE SEQUENCE</scope>
    <source>
        <strain evidence="2">ChiSjej6B24-2974</strain>
    </source>
</reference>
<protein>
    <submittedName>
        <fullName evidence="2">DUF47 family protein</fullName>
    </submittedName>
</protein>
<name>A0A9D1CVP8_9FIRM</name>
<organism evidence="2 3">
    <name type="scientific">Candidatus Pullichristensenella stercorigallinarum</name>
    <dbReference type="NCBI Taxonomy" id="2840909"/>
    <lineage>
        <taxon>Bacteria</taxon>
        <taxon>Bacillati</taxon>
        <taxon>Bacillota</taxon>
        <taxon>Clostridia</taxon>
        <taxon>Candidatus Pullichristensenella</taxon>
    </lineage>
</organism>
<dbReference type="Gene3D" id="1.20.58.220">
    <property type="entry name" value="Phosphate transport system protein phou homolog 2, domain 2"/>
    <property type="match status" value="1"/>
</dbReference>
<gene>
    <name evidence="2" type="ORF">IAA52_01735</name>
</gene>
<evidence type="ECO:0000256" key="1">
    <source>
        <dbReference type="ARBA" id="ARBA00008591"/>
    </source>
</evidence>
<dbReference type="PANTHER" id="PTHR37298:SF1">
    <property type="entry name" value="UPF0111 PROTEIN YKAA"/>
    <property type="match status" value="1"/>
</dbReference>
<dbReference type="Pfam" id="PF01865">
    <property type="entry name" value="PhoU_div"/>
    <property type="match status" value="1"/>
</dbReference>
<dbReference type="InterPro" id="IPR038078">
    <property type="entry name" value="PhoU-like_sf"/>
</dbReference>
<accession>A0A9D1CVP8</accession>
<dbReference type="Proteomes" id="UP000824260">
    <property type="component" value="Unassembled WGS sequence"/>
</dbReference>
<dbReference type="InterPro" id="IPR052912">
    <property type="entry name" value="UPF0111_domain"/>
</dbReference>
<dbReference type="EMBL" id="DVFZ01000018">
    <property type="protein sequence ID" value="HIQ81803.1"/>
    <property type="molecule type" value="Genomic_DNA"/>
</dbReference>
<dbReference type="SUPFAM" id="SSF109755">
    <property type="entry name" value="PhoU-like"/>
    <property type="match status" value="1"/>
</dbReference>